<feature type="domain" description="Heterokaryon incompatibility" evidence="1">
    <location>
        <begin position="53"/>
        <end position="194"/>
    </location>
</feature>
<sequence length="654" mass="72590">MTAAAAYRYIPLEHADSFRLLLLRPSQNPASPLHGSLLNTTLSECDFELIDPWTALSYVWGPPSTQGRGTIILDETYPVPIGASLDSALRDLRDATRVRRVWADALCIDQQNVAERNRQVTMMGRIYSTANHTVIHLGELTDEARTVLSSVPRQYLYFLGVGQPRAADEEAVVELAKRDLLSRTWFRRVWIYQELILSKDPWVQCGGVRVRWTDLCMFLVGPPTWNNLSQRQLDDGLHLLGNMNYARSNGILGSAGTLLSLLQQRRGLGATDPRDFVYAHLGLARDQDEVARFIQVDYNKSVAEVYGQVARYVLSTDAAGSALANLLASAEERALEEEGSREEGLPSWAPDWRFKARQLAKMSKDNIWSRTDFPGPAHWVALDSPCQVLGILGYRVDSVEAVGPALPPCATVDRQALAGCKAAQSAVWDLYHSKGGIYFSGDRFGQYPHVPLRGNEEEHRRLCEAFGAEWFEFLTGLDSSESPNKPLATLTFCQLFRDWIHDEAKKERIFAGQNSHGLLRVMNDYVNGVSSSLDDRRLAKMASGSLGVVPAVASRGDVIVNLVNCEWPVVLKRLSTLSPDAEAAVEVSVRRALCGKFPDGGQLYRDGPSWSPDDDRSAQLGHFEILGTCCVDGHVGWGLQQLPAKEEIQIFALH</sequence>
<dbReference type="EMBL" id="MU865077">
    <property type="protein sequence ID" value="KAK4458237.1"/>
    <property type="molecule type" value="Genomic_DNA"/>
</dbReference>
<dbReference type="InterPro" id="IPR010730">
    <property type="entry name" value="HET"/>
</dbReference>
<evidence type="ECO:0000313" key="2">
    <source>
        <dbReference type="EMBL" id="KAK4458237.1"/>
    </source>
</evidence>
<evidence type="ECO:0000259" key="1">
    <source>
        <dbReference type="Pfam" id="PF06985"/>
    </source>
</evidence>
<comment type="caution">
    <text evidence="2">The sequence shown here is derived from an EMBL/GenBank/DDBJ whole genome shotgun (WGS) entry which is preliminary data.</text>
</comment>
<dbReference type="Proteomes" id="UP001321749">
    <property type="component" value="Unassembled WGS sequence"/>
</dbReference>
<dbReference type="PANTHER" id="PTHR24148">
    <property type="entry name" value="ANKYRIN REPEAT DOMAIN-CONTAINING PROTEIN 39 HOMOLOG-RELATED"/>
    <property type="match status" value="1"/>
</dbReference>
<evidence type="ECO:0000313" key="3">
    <source>
        <dbReference type="Proteomes" id="UP001321749"/>
    </source>
</evidence>
<accession>A0AAV9HBR5</accession>
<dbReference type="PANTHER" id="PTHR24148:SF73">
    <property type="entry name" value="HET DOMAIN PROTEIN (AFU_ORTHOLOGUE AFUA_8G01020)"/>
    <property type="match status" value="1"/>
</dbReference>
<name>A0AAV9HBR5_9PEZI</name>
<keyword evidence="3" id="KW-1185">Reference proteome</keyword>
<reference evidence="2" key="2">
    <citation type="submission" date="2023-06" db="EMBL/GenBank/DDBJ databases">
        <authorList>
            <consortium name="Lawrence Berkeley National Laboratory"/>
            <person name="Mondo S.J."/>
            <person name="Hensen N."/>
            <person name="Bonometti L."/>
            <person name="Westerberg I."/>
            <person name="Brannstrom I.O."/>
            <person name="Guillou S."/>
            <person name="Cros-Aarteil S."/>
            <person name="Calhoun S."/>
            <person name="Haridas S."/>
            <person name="Kuo A."/>
            <person name="Pangilinan J."/>
            <person name="Riley R."/>
            <person name="Labutti K."/>
            <person name="Andreopoulos B."/>
            <person name="Lipzen A."/>
            <person name="Chen C."/>
            <person name="Yanf M."/>
            <person name="Daum C."/>
            <person name="Ng V."/>
            <person name="Clum A."/>
            <person name="Steindorff A."/>
            <person name="Ohm R."/>
            <person name="Martin F."/>
            <person name="Silar P."/>
            <person name="Natvig D."/>
            <person name="Lalanne C."/>
            <person name="Gautier V."/>
            <person name="Ament-Velasquez S.L."/>
            <person name="Kruys A."/>
            <person name="Hutchinson M.I."/>
            <person name="Powell A.J."/>
            <person name="Barry K."/>
            <person name="Miller A.N."/>
            <person name="Grigoriev I.V."/>
            <person name="Debuchy R."/>
            <person name="Gladieux P."/>
            <person name="Thoren M.H."/>
            <person name="Johannesson H."/>
        </authorList>
    </citation>
    <scope>NUCLEOTIDE SEQUENCE</scope>
    <source>
        <strain evidence="2">PSN324</strain>
    </source>
</reference>
<reference evidence="2" key="1">
    <citation type="journal article" date="2023" name="Mol. Phylogenet. Evol.">
        <title>Genome-scale phylogeny and comparative genomics of the fungal order Sordariales.</title>
        <authorList>
            <person name="Hensen N."/>
            <person name="Bonometti L."/>
            <person name="Westerberg I."/>
            <person name="Brannstrom I.O."/>
            <person name="Guillou S."/>
            <person name="Cros-Aarteil S."/>
            <person name="Calhoun S."/>
            <person name="Haridas S."/>
            <person name="Kuo A."/>
            <person name="Mondo S."/>
            <person name="Pangilinan J."/>
            <person name="Riley R."/>
            <person name="LaButti K."/>
            <person name="Andreopoulos B."/>
            <person name="Lipzen A."/>
            <person name="Chen C."/>
            <person name="Yan M."/>
            <person name="Daum C."/>
            <person name="Ng V."/>
            <person name="Clum A."/>
            <person name="Steindorff A."/>
            <person name="Ohm R.A."/>
            <person name="Martin F."/>
            <person name="Silar P."/>
            <person name="Natvig D.O."/>
            <person name="Lalanne C."/>
            <person name="Gautier V."/>
            <person name="Ament-Velasquez S.L."/>
            <person name="Kruys A."/>
            <person name="Hutchinson M.I."/>
            <person name="Powell A.J."/>
            <person name="Barry K."/>
            <person name="Miller A.N."/>
            <person name="Grigoriev I.V."/>
            <person name="Debuchy R."/>
            <person name="Gladieux P."/>
            <person name="Hiltunen Thoren M."/>
            <person name="Johannesson H."/>
        </authorList>
    </citation>
    <scope>NUCLEOTIDE SEQUENCE</scope>
    <source>
        <strain evidence="2">PSN324</strain>
    </source>
</reference>
<gene>
    <name evidence="2" type="ORF">QBC42DRAFT_210789</name>
</gene>
<dbReference type="InterPro" id="IPR052895">
    <property type="entry name" value="HetReg/Transcr_Mod"/>
</dbReference>
<proteinExistence type="predicted"/>
<dbReference type="Pfam" id="PF06985">
    <property type="entry name" value="HET"/>
    <property type="match status" value="1"/>
</dbReference>
<organism evidence="2 3">
    <name type="scientific">Cladorrhinum samala</name>
    <dbReference type="NCBI Taxonomy" id="585594"/>
    <lineage>
        <taxon>Eukaryota</taxon>
        <taxon>Fungi</taxon>
        <taxon>Dikarya</taxon>
        <taxon>Ascomycota</taxon>
        <taxon>Pezizomycotina</taxon>
        <taxon>Sordariomycetes</taxon>
        <taxon>Sordariomycetidae</taxon>
        <taxon>Sordariales</taxon>
        <taxon>Podosporaceae</taxon>
        <taxon>Cladorrhinum</taxon>
    </lineage>
</organism>
<protein>
    <submittedName>
        <fullName evidence="2">Heterokaryon incompatibility protein 6, OR allele</fullName>
    </submittedName>
</protein>
<dbReference type="AlphaFoldDB" id="A0AAV9HBR5"/>